<dbReference type="PANTHER" id="PTHR13887">
    <property type="entry name" value="GLUTATHIONE S-TRANSFERASE KAPPA"/>
    <property type="match status" value="1"/>
</dbReference>
<dbReference type="CDD" id="cd03025">
    <property type="entry name" value="DsbA_FrnE_like"/>
    <property type="match status" value="1"/>
</dbReference>
<dbReference type="InterPro" id="IPR001853">
    <property type="entry name" value="DSBA-like_thioredoxin_dom"/>
</dbReference>
<organism evidence="2 3">
    <name type="scientific">Phaeodactylibacter xiamenensis</name>
    <dbReference type="NCBI Taxonomy" id="1524460"/>
    <lineage>
        <taxon>Bacteria</taxon>
        <taxon>Pseudomonadati</taxon>
        <taxon>Bacteroidota</taxon>
        <taxon>Saprospiria</taxon>
        <taxon>Saprospirales</taxon>
        <taxon>Haliscomenobacteraceae</taxon>
        <taxon>Phaeodactylibacter</taxon>
    </lineage>
</organism>
<dbReference type="PANTHER" id="PTHR13887:SF54">
    <property type="entry name" value="DSBA FAMILY PROTEIN"/>
    <property type="match status" value="1"/>
</dbReference>
<dbReference type="InterPro" id="IPR036249">
    <property type="entry name" value="Thioredoxin-like_sf"/>
</dbReference>
<protein>
    <recommendedName>
        <fullName evidence="1">DSBA-like thioredoxin domain-containing protein</fullName>
    </recommendedName>
</protein>
<proteinExistence type="predicted"/>
<dbReference type="AlphaFoldDB" id="A0A098S1P5"/>
<feature type="domain" description="DSBA-like thioredoxin" evidence="1">
    <location>
        <begin position="4"/>
        <end position="202"/>
    </location>
</feature>
<comment type="caution">
    <text evidence="2">The sequence shown here is derived from an EMBL/GenBank/DDBJ whole genome shotgun (WGS) entry which is preliminary data.</text>
</comment>
<reference evidence="2 3" key="1">
    <citation type="journal article" date="2014" name="Int. J. Syst. Evol. Microbiol.">
        <title>Phaeodactylibacter xiamenensis gen. nov., sp. nov., a member of the family Saprospiraceae isolated from the marine alga Phaeodactylum tricornutum.</title>
        <authorList>
            <person name="Chen Z.Jr."/>
            <person name="Lei X."/>
            <person name="Lai Q."/>
            <person name="Li Y."/>
            <person name="Zhang B."/>
            <person name="Zhang J."/>
            <person name="Zhang H."/>
            <person name="Yang L."/>
            <person name="Zheng W."/>
            <person name="Tian Y."/>
            <person name="Yu Z."/>
            <person name="Xu H.Jr."/>
            <person name="Zheng T."/>
        </authorList>
    </citation>
    <scope>NUCLEOTIDE SEQUENCE [LARGE SCALE GENOMIC DNA]</scope>
    <source>
        <strain evidence="2 3">KD52</strain>
    </source>
</reference>
<dbReference type="Pfam" id="PF01323">
    <property type="entry name" value="DSBA"/>
    <property type="match status" value="1"/>
</dbReference>
<keyword evidence="3" id="KW-1185">Reference proteome</keyword>
<dbReference type="RefSeq" id="WP_044227329.1">
    <property type="nucleotide sequence ID" value="NZ_JBKAGJ010000022.1"/>
</dbReference>
<dbReference type="Gene3D" id="3.40.30.10">
    <property type="entry name" value="Glutaredoxin"/>
    <property type="match status" value="1"/>
</dbReference>
<gene>
    <name evidence="2" type="ORF">IX84_25665</name>
</gene>
<dbReference type="Proteomes" id="UP000029736">
    <property type="component" value="Unassembled WGS sequence"/>
</dbReference>
<dbReference type="EMBL" id="JPOS01000083">
    <property type="protein sequence ID" value="KGE85986.1"/>
    <property type="molecule type" value="Genomic_DNA"/>
</dbReference>
<evidence type="ECO:0000259" key="1">
    <source>
        <dbReference type="Pfam" id="PF01323"/>
    </source>
</evidence>
<name>A0A098S1P5_9BACT</name>
<evidence type="ECO:0000313" key="2">
    <source>
        <dbReference type="EMBL" id="KGE85986.1"/>
    </source>
</evidence>
<evidence type="ECO:0000313" key="3">
    <source>
        <dbReference type="Proteomes" id="UP000029736"/>
    </source>
</evidence>
<dbReference type="SUPFAM" id="SSF52833">
    <property type="entry name" value="Thioredoxin-like"/>
    <property type="match status" value="1"/>
</dbReference>
<sequence>MKLIYVYDALCGWCYGFSPVITEFHQNHEEELDFEVLSGGMITGSRIGPIGEVAGYISKAYKDVERATGVTFGQSFLEDILEEGSAVFTSIPPAIALTVFKQHQPGQAVAFAARLQKAIYYDGIEPVDYEAYGELAAEFGLEPSSFVAEMKQNENLQRAREEFRRASGFGVTGFPTVLLQHNGQTTVLARGYMPLPRLEAAYQQAME</sequence>
<accession>A0A098S1P5</accession>
<dbReference type="GO" id="GO:0016491">
    <property type="term" value="F:oxidoreductase activity"/>
    <property type="evidence" value="ECO:0007669"/>
    <property type="project" value="InterPro"/>
</dbReference>
<dbReference type="Gene3D" id="1.10.472.60">
    <property type="entry name" value="putative protein disulfide isomerase domain"/>
    <property type="match status" value="1"/>
</dbReference>